<feature type="region of interest" description="Disordered" evidence="1">
    <location>
        <begin position="1"/>
        <end position="50"/>
    </location>
</feature>
<evidence type="ECO:0000313" key="3">
    <source>
        <dbReference type="Proteomes" id="UP000075809"/>
    </source>
</evidence>
<organism evidence="2 3">
    <name type="scientific">Mycetomoellerius zeteki</name>
    <dbReference type="NCBI Taxonomy" id="64791"/>
    <lineage>
        <taxon>Eukaryota</taxon>
        <taxon>Metazoa</taxon>
        <taxon>Ecdysozoa</taxon>
        <taxon>Arthropoda</taxon>
        <taxon>Hexapoda</taxon>
        <taxon>Insecta</taxon>
        <taxon>Pterygota</taxon>
        <taxon>Neoptera</taxon>
        <taxon>Endopterygota</taxon>
        <taxon>Hymenoptera</taxon>
        <taxon>Apocrita</taxon>
        <taxon>Aculeata</taxon>
        <taxon>Formicoidea</taxon>
        <taxon>Formicidae</taxon>
        <taxon>Myrmicinae</taxon>
        <taxon>Mycetomoellerius</taxon>
    </lineage>
</organism>
<evidence type="ECO:0000313" key="2">
    <source>
        <dbReference type="EMBL" id="KYQ60632.1"/>
    </source>
</evidence>
<proteinExistence type="predicted"/>
<dbReference type="EMBL" id="KQ982052">
    <property type="protein sequence ID" value="KYQ60632.1"/>
    <property type="molecule type" value="Genomic_DNA"/>
</dbReference>
<sequence>MNLAGHFYQRVERKEERDDEAQSSKSNEDIDHSKNTFSLPLPLSLLPLSP</sequence>
<name>A0A151XJN7_9HYME</name>
<gene>
    <name evidence="2" type="ORF">ALC60_00257</name>
</gene>
<dbReference type="AlphaFoldDB" id="A0A151XJN7"/>
<feature type="compositionally biased region" description="Low complexity" evidence="1">
    <location>
        <begin position="38"/>
        <end position="50"/>
    </location>
</feature>
<protein>
    <submittedName>
        <fullName evidence="2">Uncharacterized protein</fullName>
    </submittedName>
</protein>
<reference evidence="2 3" key="1">
    <citation type="submission" date="2015-09" db="EMBL/GenBank/DDBJ databases">
        <title>Trachymyrmex zeteki WGS genome.</title>
        <authorList>
            <person name="Nygaard S."/>
            <person name="Hu H."/>
            <person name="Boomsma J."/>
            <person name="Zhang G."/>
        </authorList>
    </citation>
    <scope>NUCLEOTIDE SEQUENCE [LARGE SCALE GENOMIC DNA]</scope>
    <source>
        <strain evidence="2">Tzet28-1</strain>
        <tissue evidence="2">Whole body</tissue>
    </source>
</reference>
<accession>A0A151XJN7</accession>
<dbReference type="Proteomes" id="UP000075809">
    <property type="component" value="Unassembled WGS sequence"/>
</dbReference>
<evidence type="ECO:0000256" key="1">
    <source>
        <dbReference type="SAM" id="MobiDB-lite"/>
    </source>
</evidence>
<keyword evidence="3" id="KW-1185">Reference proteome</keyword>
<feature type="compositionally biased region" description="Basic and acidic residues" evidence="1">
    <location>
        <begin position="9"/>
        <end position="34"/>
    </location>
</feature>